<evidence type="ECO:0000256" key="5">
    <source>
        <dbReference type="ARBA" id="ARBA00022801"/>
    </source>
</evidence>
<gene>
    <name evidence="11" type="ORF">KACHI17_00230</name>
</gene>
<dbReference type="Gene3D" id="2.120.10.60">
    <property type="entry name" value="Tricorn protease N-terminal domain"/>
    <property type="match status" value="1"/>
</dbReference>
<feature type="domain" description="Tail specific protease" evidence="10">
    <location>
        <begin position="847"/>
        <end position="1041"/>
    </location>
</feature>
<dbReference type="Gene3D" id="3.90.226.10">
    <property type="entry name" value="2-enoyl-CoA Hydratase, Chain A, domain 1"/>
    <property type="match status" value="1"/>
</dbReference>
<dbReference type="Pfam" id="PF26549">
    <property type="entry name" value="Tricorn_N"/>
    <property type="match status" value="1"/>
</dbReference>
<feature type="region of interest" description="Disordered" evidence="9">
    <location>
        <begin position="1069"/>
        <end position="1088"/>
    </location>
</feature>
<dbReference type="InterPro" id="IPR029045">
    <property type="entry name" value="ClpP/crotonase-like_dom_sf"/>
</dbReference>
<dbReference type="SUPFAM" id="SSF50156">
    <property type="entry name" value="PDZ domain-like"/>
    <property type="match status" value="1"/>
</dbReference>
<organism evidence="11">
    <name type="scientific">Sediminibacterium sp. KACHI17</name>
    <dbReference type="NCBI Taxonomy" id="1751071"/>
    <lineage>
        <taxon>Bacteria</taxon>
        <taxon>Pseudomonadati</taxon>
        <taxon>Bacteroidota</taxon>
        <taxon>Chitinophagia</taxon>
        <taxon>Chitinophagales</taxon>
        <taxon>Chitinophagaceae</taxon>
        <taxon>Sediminibacterium</taxon>
    </lineage>
</organism>
<dbReference type="InterPro" id="IPR005151">
    <property type="entry name" value="Tail-specific_protease"/>
</dbReference>
<feature type="active site" description="Charge relay system" evidence="8">
    <location>
        <position position="1030"/>
    </location>
</feature>
<dbReference type="InterPro" id="IPR028204">
    <property type="entry name" value="Tricorn_C1"/>
</dbReference>
<comment type="function">
    <text evidence="7">Degrades oligopeptides.</text>
</comment>
<dbReference type="PIRSF" id="PIRSF036421">
    <property type="entry name" value="Tricorn_protease"/>
    <property type="match status" value="1"/>
</dbReference>
<dbReference type="Gene3D" id="3.30.750.44">
    <property type="match status" value="1"/>
</dbReference>
<dbReference type="CDD" id="cd07562">
    <property type="entry name" value="Peptidase_S41_TRI"/>
    <property type="match status" value="1"/>
</dbReference>
<dbReference type="GO" id="GO:0005737">
    <property type="term" value="C:cytoplasm"/>
    <property type="evidence" value="ECO:0007669"/>
    <property type="project" value="UniProtKB-SubCell"/>
</dbReference>
<keyword evidence="3 7" id="KW-0963">Cytoplasm</keyword>
<dbReference type="SMART" id="SM00245">
    <property type="entry name" value="TSPc"/>
    <property type="match status" value="1"/>
</dbReference>
<evidence type="ECO:0000256" key="6">
    <source>
        <dbReference type="ARBA" id="ARBA00022825"/>
    </source>
</evidence>
<evidence type="ECO:0000256" key="9">
    <source>
        <dbReference type="SAM" id="MobiDB-lite"/>
    </source>
</evidence>
<evidence type="ECO:0000256" key="1">
    <source>
        <dbReference type="ARBA" id="ARBA00004496"/>
    </source>
</evidence>
<evidence type="ECO:0000313" key="11">
    <source>
        <dbReference type="EMBL" id="BFG69142.1"/>
    </source>
</evidence>
<dbReference type="RefSeq" id="WP_353549492.1">
    <property type="nucleotide sequence ID" value="NZ_AP029612.1"/>
</dbReference>
<evidence type="ECO:0000256" key="2">
    <source>
        <dbReference type="ARBA" id="ARBA00008524"/>
    </source>
</evidence>
<dbReference type="InterPro" id="IPR015943">
    <property type="entry name" value="WD40/YVTN_repeat-like_dom_sf"/>
</dbReference>
<dbReference type="SUPFAM" id="SSF52096">
    <property type="entry name" value="ClpP/crotonase"/>
    <property type="match status" value="1"/>
</dbReference>
<evidence type="ECO:0000256" key="8">
    <source>
        <dbReference type="PIRSR" id="PIRSR036421-1"/>
    </source>
</evidence>
<accession>A0AAT9GEW4</accession>
<proteinExistence type="inferred from homology"/>
<dbReference type="InterPro" id="IPR029414">
    <property type="entry name" value="Tricorn_PDZ"/>
</dbReference>
<evidence type="ECO:0000256" key="7">
    <source>
        <dbReference type="PIRNR" id="PIRNR036421"/>
    </source>
</evidence>
<dbReference type="Pfam" id="PF03572">
    <property type="entry name" value="Peptidase_S41"/>
    <property type="match status" value="1"/>
</dbReference>
<dbReference type="Pfam" id="PF26550">
    <property type="entry name" value="Tricorn_2nd"/>
    <property type="match status" value="1"/>
</dbReference>
<dbReference type="Gene3D" id="2.130.10.10">
    <property type="entry name" value="YVTN repeat-like/Quinoprotein amine dehydrogenase"/>
    <property type="match status" value="1"/>
</dbReference>
<keyword evidence="6 7" id="KW-0720">Serine protease</keyword>
<dbReference type="EMBL" id="AP029612">
    <property type="protein sequence ID" value="BFG69142.1"/>
    <property type="molecule type" value="Genomic_DNA"/>
</dbReference>
<evidence type="ECO:0000256" key="4">
    <source>
        <dbReference type="ARBA" id="ARBA00022670"/>
    </source>
</evidence>
<dbReference type="PANTHER" id="PTHR43253">
    <property type="entry name" value="TRICORN PROTEASE HOMOLOG 2-RELATED"/>
    <property type="match status" value="1"/>
</dbReference>
<sequence>MKNKSSGIHKILSLFVLLCTGSTLLAQGTMLLRQPNASKDHIVFVHADDIWVANINGGDARRLTSAIGTELNPKISPDGKWVAFTGQYDGNFDVYVVSIDGGEPKRMTWHPGADVVHGWLPDGSGIYFTSGREGYPTVNTKFFIVNIKGGTPTAMPLPFGFSGTLSPDGQTMAFLPYSLWDPEWRNYRGGQAQPIWLFNMKTFETIKTKQGDKERHSSPTWNNGILYFLSEQDYINNVWSYDPKTKVQKQITFHKDFDIKNVSAANNKLIYEQGGYLHSYDITTQKTQKLEIHVKGDLNWGRARWNNLTGANLINASLSPTGKRALFESRGEIFTVPKENGDWRNITNSTGAADRAPVWSPDGQKIAWFSDASGEYQLMVKDQFGLQEAQAFPIPNKKFYFTPAWSPDSKYIAFTDTDYNIWYMDVKTGAIKKVDTDRYAHPNRTMKPVWSPDSKWIAYVQIQNNQFKAVKVYNLETGVSKQITNGLSDAIDPQWDESGKYLYFLASTDFGLATGWLDMSNYNYPVTRALYIAVLSKDVPSPFEPKSDDEPVKNPADTAAKQTKPATASKGVQVKIDFEGLDQRIIAANIPMRDYTGLIAGPDGTVFYLESVPNQPGLVLNRYSTKDQKTTEFARSVNAATTSEDRKNLLYRSGPGWYIVGTAVAPRPGEGRLATDGMKVYVDPGKEAEQIYKEGWRLQRDFLYVDNVHGAPWDKIYDWYKPWVKHVKHRSDLNYIIDIISGEVAVGHSYVNGGDFPDVPTIPGGLLGADYQVENGYFKIKKIYTGENWNPELRSPLSGPGINVKAGDYLLEVNGQKLDASMNLYSLFEGTANRQIKIRVNSKPTWEGSQLITVVPIANEGALRSRDWVEGNRRKVDELSGGKLAYVYVPNTGDPGYTSFNRYYFSQQDKQGAIIDERNNGGGSAADYMIDVMSRKLQGYFNNRVEGHRVSTTPMAGIWGPKVMIINENAGSGGDLLPYMFRKMKLGPLVGTRTWGGLVGTWDTPPFIDGGRMVAPRGGFFDTDGKWAVEAEGVAPDIEVFHDPKAIIEGRDPQLERAVQEALRLMPTQGIELKKEPSPPIRSFRPKN</sequence>
<keyword evidence="5 7" id="KW-0378">Hydrolase</keyword>
<protein>
    <recommendedName>
        <fullName evidence="7">Tricorn protease homolog</fullName>
        <ecNumber evidence="7">3.4.21.-</ecNumber>
    </recommendedName>
</protein>
<dbReference type="EC" id="3.4.21.-" evidence="7"/>
<reference evidence="11" key="1">
    <citation type="submission" date="2024-02" db="EMBL/GenBank/DDBJ databases">
        <title>Sediminibacterium planktonica sp. nov. and Sediminibacterium longus sp. nov., isolated from surface lake and river water.</title>
        <authorList>
            <person name="Watanabe K."/>
            <person name="Takemine S."/>
            <person name="Ishii Y."/>
            <person name="Ogata Y."/>
            <person name="Shindo C."/>
            <person name="Suda W."/>
        </authorList>
    </citation>
    <scope>NUCLEOTIDE SEQUENCE</scope>
    <source>
        <strain evidence="11">KACHI17</strain>
    </source>
</reference>
<evidence type="ECO:0000259" key="10">
    <source>
        <dbReference type="SMART" id="SM00245"/>
    </source>
</evidence>
<name>A0AAT9GEW4_9BACT</name>
<dbReference type="Pfam" id="PF14685">
    <property type="entry name" value="PDZ_Tricorn"/>
    <property type="match status" value="1"/>
</dbReference>
<dbReference type="GO" id="GO:0008236">
    <property type="term" value="F:serine-type peptidase activity"/>
    <property type="evidence" value="ECO:0007669"/>
    <property type="project" value="UniProtKB-UniRule"/>
</dbReference>
<comment type="subcellular location">
    <subcellularLocation>
        <location evidence="1 7">Cytoplasm</location>
    </subcellularLocation>
</comment>
<dbReference type="InterPro" id="IPR036034">
    <property type="entry name" value="PDZ_sf"/>
</dbReference>
<dbReference type="SUPFAM" id="SSF69304">
    <property type="entry name" value="Tricorn protease N-terminal domain"/>
    <property type="match status" value="2"/>
</dbReference>
<dbReference type="GO" id="GO:0006508">
    <property type="term" value="P:proteolysis"/>
    <property type="evidence" value="ECO:0007669"/>
    <property type="project" value="UniProtKB-UniRule"/>
</dbReference>
<dbReference type="AlphaFoldDB" id="A0AAT9GEW4"/>
<evidence type="ECO:0000256" key="3">
    <source>
        <dbReference type="ARBA" id="ARBA00022490"/>
    </source>
</evidence>
<feature type="active site" description="Charge relay system" evidence="8">
    <location>
        <position position="748"/>
    </location>
</feature>
<dbReference type="Pfam" id="PF14684">
    <property type="entry name" value="Tricorn_C1"/>
    <property type="match status" value="1"/>
</dbReference>
<dbReference type="Gene3D" id="2.30.42.10">
    <property type="match status" value="1"/>
</dbReference>
<feature type="active site" description="Nucleophile" evidence="8">
    <location>
        <position position="972"/>
    </location>
</feature>
<dbReference type="InterPro" id="IPR012393">
    <property type="entry name" value="Tricorn_protease"/>
</dbReference>
<comment type="similarity">
    <text evidence="2 7">Belongs to the peptidase S41B family.</text>
</comment>
<dbReference type="PANTHER" id="PTHR43253:SF1">
    <property type="entry name" value="TRICORN PROTEASE HOMOLOG 2-RELATED"/>
    <property type="match status" value="1"/>
</dbReference>
<feature type="region of interest" description="Disordered" evidence="9">
    <location>
        <begin position="542"/>
        <end position="566"/>
    </location>
</feature>
<keyword evidence="4 7" id="KW-0645">Protease</keyword>